<evidence type="ECO:0000256" key="4">
    <source>
        <dbReference type="ARBA" id="ARBA00022448"/>
    </source>
</evidence>
<accession>A0ABW1UQZ2</accession>
<name>A0ABW1UQZ2_9LACO</name>
<dbReference type="InterPro" id="IPR024919">
    <property type="entry name" value="EcfT"/>
</dbReference>
<feature type="transmembrane region" description="Helical" evidence="9">
    <location>
        <begin position="244"/>
        <end position="262"/>
    </location>
</feature>
<feature type="transmembrane region" description="Helical" evidence="9">
    <location>
        <begin position="44"/>
        <end position="66"/>
    </location>
</feature>
<evidence type="ECO:0000313" key="10">
    <source>
        <dbReference type="EMBL" id="MFC6316412.1"/>
    </source>
</evidence>
<comment type="caution">
    <text evidence="10">The sequence shown here is derived from an EMBL/GenBank/DDBJ whole genome shotgun (WGS) entry which is preliminary data.</text>
</comment>
<keyword evidence="5 9" id="KW-1003">Cell membrane</keyword>
<keyword evidence="4 9" id="KW-0813">Transport</keyword>
<dbReference type="EMBL" id="JBHSSM010000038">
    <property type="protein sequence ID" value="MFC6316412.1"/>
    <property type="molecule type" value="Genomic_DNA"/>
</dbReference>
<reference evidence="11" key="1">
    <citation type="journal article" date="2019" name="Int. J. Syst. Evol. Microbiol.">
        <title>The Global Catalogue of Microorganisms (GCM) 10K type strain sequencing project: providing services to taxonomists for standard genome sequencing and annotation.</title>
        <authorList>
            <consortium name="The Broad Institute Genomics Platform"/>
            <consortium name="The Broad Institute Genome Sequencing Center for Infectious Disease"/>
            <person name="Wu L."/>
            <person name="Ma J."/>
        </authorList>
    </citation>
    <scope>NUCLEOTIDE SEQUENCE [LARGE SCALE GENOMIC DNA]</scope>
    <source>
        <strain evidence="11">CCM 8897</strain>
    </source>
</reference>
<dbReference type="InterPro" id="IPR051611">
    <property type="entry name" value="ECF_transporter_component"/>
</dbReference>
<evidence type="ECO:0000256" key="7">
    <source>
        <dbReference type="ARBA" id="ARBA00022989"/>
    </source>
</evidence>
<protein>
    <recommendedName>
        <fullName evidence="3 9">Energy-coupling factor transporter transmembrane protein EcfT</fullName>
        <shortName evidence="9">ECF transporter T component EcfT</shortName>
    </recommendedName>
</protein>
<keyword evidence="7 9" id="KW-1133">Transmembrane helix</keyword>
<dbReference type="Proteomes" id="UP001596310">
    <property type="component" value="Unassembled WGS sequence"/>
</dbReference>
<comment type="subunit">
    <text evidence="9">Forms a stable energy-coupling factor (ECF) transporter complex composed of 2 membrane-embedded substrate-binding proteins (S component), 2 ATP-binding proteins (A component) and 2 transmembrane proteins (T component).</text>
</comment>
<comment type="subcellular location">
    <subcellularLocation>
        <location evidence="1 9">Cell membrane</location>
        <topology evidence="1 9">Multi-pass membrane protein</topology>
    </subcellularLocation>
</comment>
<evidence type="ECO:0000256" key="9">
    <source>
        <dbReference type="HAMAP-Rule" id="MF_01461"/>
    </source>
</evidence>
<evidence type="ECO:0000256" key="8">
    <source>
        <dbReference type="ARBA" id="ARBA00023136"/>
    </source>
</evidence>
<keyword evidence="6 9" id="KW-0812">Transmembrane</keyword>
<proteinExistence type="inferred from homology"/>
<comment type="similarity">
    <text evidence="2 9">Belongs to the energy-coupling factor EcfT family.</text>
</comment>
<gene>
    <name evidence="9" type="primary">ecfT</name>
    <name evidence="10" type="ORF">ACFQHW_12655</name>
</gene>
<evidence type="ECO:0000256" key="2">
    <source>
        <dbReference type="ARBA" id="ARBA00005660"/>
    </source>
</evidence>
<keyword evidence="11" id="KW-1185">Reference proteome</keyword>
<dbReference type="PANTHER" id="PTHR34857:SF2">
    <property type="entry name" value="SLL0384 PROTEIN"/>
    <property type="match status" value="1"/>
</dbReference>
<comment type="function">
    <text evidence="9">Transmembrane (T) component of an energy-coupling factor (ECF) ABC-transporter complex. Unlike classic ABC transporters this ECF transporter provides the energy necessary to transport a number of different substrates.</text>
</comment>
<dbReference type="InterPro" id="IPR003339">
    <property type="entry name" value="ABC/ECF_trnsptr_transmembrane"/>
</dbReference>
<organism evidence="10 11">
    <name type="scientific">Lapidilactobacillus achengensis</name>
    <dbReference type="NCBI Taxonomy" id="2486000"/>
    <lineage>
        <taxon>Bacteria</taxon>
        <taxon>Bacillati</taxon>
        <taxon>Bacillota</taxon>
        <taxon>Bacilli</taxon>
        <taxon>Lactobacillales</taxon>
        <taxon>Lactobacillaceae</taxon>
        <taxon>Lapidilactobacillus</taxon>
    </lineage>
</organism>
<feature type="transmembrane region" description="Helical" evidence="9">
    <location>
        <begin position="73"/>
        <end position="94"/>
    </location>
</feature>
<evidence type="ECO:0000256" key="3">
    <source>
        <dbReference type="ARBA" id="ARBA00014042"/>
    </source>
</evidence>
<dbReference type="PANTHER" id="PTHR34857">
    <property type="entry name" value="SLL0384 PROTEIN"/>
    <property type="match status" value="1"/>
</dbReference>
<evidence type="ECO:0000256" key="1">
    <source>
        <dbReference type="ARBA" id="ARBA00004651"/>
    </source>
</evidence>
<feature type="transmembrane region" description="Helical" evidence="9">
    <location>
        <begin position="21"/>
        <end position="38"/>
    </location>
</feature>
<sequence>MDKLILGRYYPGDSFVHRLDPRLKLILNILFIILIFIAQHWPSYLLLGVVVVASVWASGISLSFFLRGLRPMLVLILFTVGLQLFFTSGQHVYWQWGILSVSQEGLINAAYIAVRFLLIIFMSTLLTLTTQPLEIADGLEYLMKPLKVVKFPVNEVALMLSIALRFVPKLMDETTKIMNAQRARGVDFNNGGLIKRAKALLPLLIPLMMSSIDIASDLTTAMISRGYRDGEGRSRYRILQWRPTDTVILAASGVLTVGLIVLERFL</sequence>
<dbReference type="Pfam" id="PF02361">
    <property type="entry name" value="CbiQ"/>
    <property type="match status" value="1"/>
</dbReference>
<dbReference type="CDD" id="cd16914">
    <property type="entry name" value="EcfT"/>
    <property type="match status" value="1"/>
</dbReference>
<keyword evidence="8 9" id="KW-0472">Membrane</keyword>
<evidence type="ECO:0000256" key="5">
    <source>
        <dbReference type="ARBA" id="ARBA00022475"/>
    </source>
</evidence>
<evidence type="ECO:0000256" key="6">
    <source>
        <dbReference type="ARBA" id="ARBA00022692"/>
    </source>
</evidence>
<evidence type="ECO:0000313" key="11">
    <source>
        <dbReference type="Proteomes" id="UP001596310"/>
    </source>
</evidence>
<feature type="transmembrane region" description="Helical" evidence="9">
    <location>
        <begin position="106"/>
        <end position="128"/>
    </location>
</feature>
<dbReference type="RefSeq" id="WP_125600202.1">
    <property type="nucleotide sequence ID" value="NZ_JBHSSM010000038.1"/>
</dbReference>
<dbReference type="HAMAP" id="MF_01461">
    <property type="entry name" value="EcfT"/>
    <property type="match status" value="1"/>
</dbReference>